<dbReference type="AlphaFoldDB" id="A0AAX3E0M9"/>
<dbReference type="Pfam" id="PF00027">
    <property type="entry name" value="cNMP_binding"/>
    <property type="match status" value="1"/>
</dbReference>
<evidence type="ECO:0000259" key="5">
    <source>
        <dbReference type="PROSITE" id="PS51063"/>
    </source>
</evidence>
<dbReference type="SMART" id="SM00100">
    <property type="entry name" value="cNMP"/>
    <property type="match status" value="1"/>
</dbReference>
<feature type="domain" description="Cyclic nucleotide-binding" evidence="4">
    <location>
        <begin position="18"/>
        <end position="138"/>
    </location>
</feature>
<dbReference type="SUPFAM" id="SSF46785">
    <property type="entry name" value="Winged helix' DNA-binding domain"/>
    <property type="match status" value="1"/>
</dbReference>
<dbReference type="PANTHER" id="PTHR24567">
    <property type="entry name" value="CRP FAMILY TRANSCRIPTIONAL REGULATORY PROTEIN"/>
    <property type="match status" value="1"/>
</dbReference>
<keyword evidence="3" id="KW-0804">Transcription</keyword>
<dbReference type="InterPro" id="IPR014710">
    <property type="entry name" value="RmlC-like_jellyroll"/>
</dbReference>
<gene>
    <name evidence="6" type="ORF">KQX62_03475</name>
</gene>
<dbReference type="Pfam" id="PF13545">
    <property type="entry name" value="HTH_Crp_2"/>
    <property type="match status" value="1"/>
</dbReference>
<evidence type="ECO:0000256" key="2">
    <source>
        <dbReference type="ARBA" id="ARBA00023125"/>
    </source>
</evidence>
<evidence type="ECO:0000313" key="6">
    <source>
        <dbReference type="EMBL" id="UYO40390.1"/>
    </source>
</evidence>
<dbReference type="CDD" id="cd00038">
    <property type="entry name" value="CAP_ED"/>
    <property type="match status" value="1"/>
</dbReference>
<feature type="domain" description="HTH crp-type" evidence="5">
    <location>
        <begin position="152"/>
        <end position="220"/>
    </location>
</feature>
<dbReference type="PROSITE" id="PS50042">
    <property type="entry name" value="CNMP_BINDING_3"/>
    <property type="match status" value="1"/>
</dbReference>
<evidence type="ECO:0000313" key="7">
    <source>
        <dbReference type="Proteomes" id="UP001163166"/>
    </source>
</evidence>
<dbReference type="GO" id="GO:0003677">
    <property type="term" value="F:DNA binding"/>
    <property type="evidence" value="ECO:0007669"/>
    <property type="project" value="UniProtKB-KW"/>
</dbReference>
<dbReference type="InterPro" id="IPR018490">
    <property type="entry name" value="cNMP-bd_dom_sf"/>
</dbReference>
<name>A0AAX3E0M9_RHOPL</name>
<organism evidence="6 7">
    <name type="scientific">Rhodopseudomonas palustris</name>
    <dbReference type="NCBI Taxonomy" id="1076"/>
    <lineage>
        <taxon>Bacteria</taxon>
        <taxon>Pseudomonadati</taxon>
        <taxon>Pseudomonadota</taxon>
        <taxon>Alphaproteobacteria</taxon>
        <taxon>Hyphomicrobiales</taxon>
        <taxon>Nitrobacteraceae</taxon>
        <taxon>Rhodopseudomonas</taxon>
    </lineage>
</organism>
<accession>A0AAX3E0M9</accession>
<dbReference type="RefSeq" id="WP_164572451.1">
    <property type="nucleotide sequence ID" value="NZ_CP076676.1"/>
</dbReference>
<dbReference type="InterPro" id="IPR050397">
    <property type="entry name" value="Env_Response_Regulators"/>
</dbReference>
<sequence>MASKLTGGDLQVITRIAVFRGLKAETVAHMIAPATAISLRPRESIVRQDEPATAFFIVVGGWVKLFRSNLAGDEAVIEIMSRGGSFAEAAALTGHRYLANAEAVTDARVARIPADHLVRCIRANPDISVPMIASICQHMHHLVQRVEQLKAQSGVQRLAEFLASLAIAEHGSCALVLPYDKALIAGELGLTPESLSRAFAKLRSIGVTVEASQVAVRDVARLRKLATDGRSAVRGKLQAVR</sequence>
<dbReference type="GO" id="GO:0005829">
    <property type="term" value="C:cytosol"/>
    <property type="evidence" value="ECO:0007669"/>
    <property type="project" value="TreeGrafter"/>
</dbReference>
<dbReference type="Proteomes" id="UP001163166">
    <property type="component" value="Chromosome"/>
</dbReference>
<dbReference type="InterPro" id="IPR036390">
    <property type="entry name" value="WH_DNA-bd_sf"/>
</dbReference>
<protein>
    <submittedName>
        <fullName evidence="6">Crp/Fnr family transcriptional regulator</fullName>
    </submittedName>
</protein>
<dbReference type="SUPFAM" id="SSF51206">
    <property type="entry name" value="cAMP-binding domain-like"/>
    <property type="match status" value="1"/>
</dbReference>
<dbReference type="Gene3D" id="1.10.10.10">
    <property type="entry name" value="Winged helix-like DNA-binding domain superfamily/Winged helix DNA-binding domain"/>
    <property type="match status" value="1"/>
</dbReference>
<evidence type="ECO:0000256" key="1">
    <source>
        <dbReference type="ARBA" id="ARBA00023015"/>
    </source>
</evidence>
<dbReference type="EMBL" id="CP076676">
    <property type="protein sequence ID" value="UYO40390.1"/>
    <property type="molecule type" value="Genomic_DNA"/>
</dbReference>
<proteinExistence type="predicted"/>
<dbReference type="Gene3D" id="2.60.120.10">
    <property type="entry name" value="Jelly Rolls"/>
    <property type="match status" value="1"/>
</dbReference>
<dbReference type="SMART" id="SM00419">
    <property type="entry name" value="HTH_CRP"/>
    <property type="match status" value="1"/>
</dbReference>
<evidence type="ECO:0000256" key="3">
    <source>
        <dbReference type="ARBA" id="ARBA00023163"/>
    </source>
</evidence>
<dbReference type="PANTHER" id="PTHR24567:SF74">
    <property type="entry name" value="HTH-TYPE TRANSCRIPTIONAL REGULATOR ARCR"/>
    <property type="match status" value="1"/>
</dbReference>
<reference evidence="6" key="1">
    <citation type="journal article" date="2022" name="Biol. Control">
        <title>In silico genomic analysis of Rhodopseudomonas palustris strains revealed potential biocontrol agents and crop yield enhancers.</title>
        <authorList>
            <person name="Surachat K."/>
            <person name="Kantachote D."/>
            <person name="Deachamag P."/>
            <person name="Wonglapsuwan M."/>
        </authorList>
    </citation>
    <scope>NUCLEOTIDE SEQUENCE</scope>
    <source>
        <strain evidence="6">TLS06</strain>
    </source>
</reference>
<dbReference type="InterPro" id="IPR000595">
    <property type="entry name" value="cNMP-bd_dom"/>
</dbReference>
<evidence type="ECO:0000259" key="4">
    <source>
        <dbReference type="PROSITE" id="PS50042"/>
    </source>
</evidence>
<keyword evidence="1" id="KW-0805">Transcription regulation</keyword>
<dbReference type="InterPro" id="IPR036388">
    <property type="entry name" value="WH-like_DNA-bd_sf"/>
</dbReference>
<keyword evidence="2" id="KW-0238">DNA-binding</keyword>
<dbReference type="PROSITE" id="PS51063">
    <property type="entry name" value="HTH_CRP_2"/>
    <property type="match status" value="1"/>
</dbReference>
<dbReference type="GO" id="GO:0003700">
    <property type="term" value="F:DNA-binding transcription factor activity"/>
    <property type="evidence" value="ECO:0007669"/>
    <property type="project" value="TreeGrafter"/>
</dbReference>
<dbReference type="InterPro" id="IPR012318">
    <property type="entry name" value="HTH_CRP"/>
</dbReference>